<reference evidence="3" key="1">
    <citation type="submission" date="2023-07" db="EMBL/GenBank/DDBJ databases">
        <title>A chromosome-level genome assembly of Lolium multiflorum.</title>
        <authorList>
            <person name="Chen Y."/>
            <person name="Copetti D."/>
            <person name="Kolliker R."/>
            <person name="Studer B."/>
        </authorList>
    </citation>
    <scope>NUCLEOTIDE SEQUENCE</scope>
    <source>
        <strain evidence="3">02402/16</strain>
        <tissue evidence="3">Leaf</tissue>
    </source>
</reference>
<evidence type="ECO:0000256" key="1">
    <source>
        <dbReference type="SAM" id="Coils"/>
    </source>
</evidence>
<name>A0AAD8R661_LOLMU</name>
<evidence type="ECO:0000256" key="2">
    <source>
        <dbReference type="SAM" id="MobiDB-lite"/>
    </source>
</evidence>
<feature type="region of interest" description="Disordered" evidence="2">
    <location>
        <begin position="79"/>
        <end position="211"/>
    </location>
</feature>
<feature type="region of interest" description="Disordered" evidence="2">
    <location>
        <begin position="386"/>
        <end position="409"/>
    </location>
</feature>
<feature type="coiled-coil region" evidence="1">
    <location>
        <begin position="234"/>
        <end position="296"/>
    </location>
</feature>
<keyword evidence="1" id="KW-0175">Coiled coil</keyword>
<sequence>MSRPHQLWLYTGKDDRSRVSSADLSAEDLRDEVRRLTCLSMKDNIVLTSARPPYDFDHLPTEVILSLAVAQCYPPTLESGVELEDDDYDSEGTEDAQHALEDSDVQEEEAAEDDAFIRSRRRKQVHDDFITTAESSPSGGDNDADETAAPPPIKKSSTSFFAGEDDLDLSDDDDDEVPLAKRAKFASERAASAKESNPSPAKSTPPSRTVVEKVPVSKPIYATVDAVVDFAEQFTRLEAENSQLRKTIRSLADQVLEANRLATDAQNENALLKEEVKKLKQRLKDEQDARRAAAAAVDKKEGVLRESIKDLLEAADITVTRRHQLREDSTADALSLAAESNVQVLGLLKKTKGALSRLYSMIFPKMKQDKTLDEMAASFLVDPSEPVEIPPSSSRAELFPNPSSNDESSLVRRLRDQVSSLDRDITSLRAMAALVKKKGEIATAIEQYALDGLHVATESLGFVASDATEENKRIHEEVEAMTDVAHPKHDLWLHRPKAVVMAKFKYRVGKAHYYFDKFHAHLMMVWNTLFPLDQAPETLSALFTRFKSPERIRRLVRKELLAGAELAFASILACHPSLDLGAVASTERSLGQYYDVARGPAYTIVSRMESCLEKELKAHWDRGTRS</sequence>
<keyword evidence="4" id="KW-1185">Reference proteome</keyword>
<dbReference type="EMBL" id="JAUUTY010000006">
    <property type="protein sequence ID" value="KAK1614860.1"/>
    <property type="molecule type" value="Genomic_DNA"/>
</dbReference>
<evidence type="ECO:0000313" key="3">
    <source>
        <dbReference type="EMBL" id="KAK1614860.1"/>
    </source>
</evidence>
<feature type="compositionally biased region" description="Acidic residues" evidence="2">
    <location>
        <begin position="102"/>
        <end position="114"/>
    </location>
</feature>
<comment type="caution">
    <text evidence="3">The sequence shown here is derived from an EMBL/GenBank/DDBJ whole genome shotgun (WGS) entry which is preliminary data.</text>
</comment>
<proteinExistence type="predicted"/>
<feature type="compositionally biased region" description="Acidic residues" evidence="2">
    <location>
        <begin position="81"/>
        <end position="94"/>
    </location>
</feature>
<feature type="compositionally biased region" description="Acidic residues" evidence="2">
    <location>
        <begin position="163"/>
        <end position="177"/>
    </location>
</feature>
<gene>
    <name evidence="3" type="ORF">QYE76_020377</name>
</gene>
<dbReference type="Proteomes" id="UP001231189">
    <property type="component" value="Unassembled WGS sequence"/>
</dbReference>
<evidence type="ECO:0000313" key="4">
    <source>
        <dbReference type="Proteomes" id="UP001231189"/>
    </source>
</evidence>
<protein>
    <submittedName>
        <fullName evidence="3">Uncharacterized protein</fullName>
    </submittedName>
</protein>
<dbReference type="AlphaFoldDB" id="A0AAD8R661"/>
<feature type="compositionally biased region" description="Polar residues" evidence="2">
    <location>
        <begin position="194"/>
        <end position="207"/>
    </location>
</feature>
<accession>A0AAD8R661</accession>
<organism evidence="3 4">
    <name type="scientific">Lolium multiflorum</name>
    <name type="common">Italian ryegrass</name>
    <name type="synonym">Lolium perenne subsp. multiflorum</name>
    <dbReference type="NCBI Taxonomy" id="4521"/>
    <lineage>
        <taxon>Eukaryota</taxon>
        <taxon>Viridiplantae</taxon>
        <taxon>Streptophyta</taxon>
        <taxon>Embryophyta</taxon>
        <taxon>Tracheophyta</taxon>
        <taxon>Spermatophyta</taxon>
        <taxon>Magnoliopsida</taxon>
        <taxon>Liliopsida</taxon>
        <taxon>Poales</taxon>
        <taxon>Poaceae</taxon>
        <taxon>BOP clade</taxon>
        <taxon>Pooideae</taxon>
        <taxon>Poodae</taxon>
        <taxon>Poeae</taxon>
        <taxon>Poeae Chloroplast Group 2 (Poeae type)</taxon>
        <taxon>Loliodinae</taxon>
        <taxon>Loliinae</taxon>
        <taxon>Lolium</taxon>
    </lineage>
</organism>